<keyword evidence="11 12" id="KW-0100">Branched-chain amino acid biosynthesis</keyword>
<dbReference type="PANTHER" id="PTHR10277">
    <property type="entry name" value="HOMOCITRATE SYNTHASE-RELATED"/>
    <property type="match status" value="1"/>
</dbReference>
<evidence type="ECO:0000256" key="5">
    <source>
        <dbReference type="ARBA" id="ARBA00022430"/>
    </source>
</evidence>
<dbReference type="CDD" id="cd07940">
    <property type="entry name" value="DRE_TIM_IPMS"/>
    <property type="match status" value="1"/>
</dbReference>
<accession>A0A1M5AIJ5</accession>
<evidence type="ECO:0000256" key="3">
    <source>
        <dbReference type="ARBA" id="ARBA00012973"/>
    </source>
</evidence>
<dbReference type="Gene3D" id="3.20.20.70">
    <property type="entry name" value="Aldolase class I"/>
    <property type="match status" value="1"/>
</dbReference>
<keyword evidence="5 12" id="KW-0432">Leucine biosynthesis</keyword>
<comment type="function">
    <text evidence="12">Catalyzes the condensation of the acetyl group of acetyl-CoA with 3-methyl-2-oxobutanoate (2-ketoisovalerate) to form 3-carboxy-3-hydroxy-4-methylpentanoate (2-isopropylmalate).</text>
</comment>
<keyword evidence="9 12" id="KW-0479">Metal-binding</keyword>
<evidence type="ECO:0000256" key="10">
    <source>
        <dbReference type="ARBA" id="ARBA00023211"/>
    </source>
</evidence>
<dbReference type="EC" id="2.3.3.13" evidence="3 12"/>
<evidence type="ECO:0000256" key="9">
    <source>
        <dbReference type="ARBA" id="ARBA00022723"/>
    </source>
</evidence>
<keyword evidence="7 12" id="KW-0028">Amino-acid biosynthesis</keyword>
<evidence type="ECO:0000313" key="15">
    <source>
        <dbReference type="Proteomes" id="UP000184088"/>
    </source>
</evidence>
<proteinExistence type="inferred from homology"/>
<feature type="binding site" evidence="12">
    <location>
        <position position="15"/>
    </location>
    <ligand>
        <name>Mn(2+)</name>
        <dbReference type="ChEBI" id="CHEBI:29035"/>
    </ligand>
</feature>
<keyword evidence="8 12" id="KW-0808">Transferase</keyword>
<dbReference type="InterPro" id="IPR013785">
    <property type="entry name" value="Aldolase_TIM"/>
</dbReference>
<dbReference type="InterPro" id="IPR005671">
    <property type="entry name" value="LeuA_bact_synth"/>
</dbReference>
<dbReference type="FunFam" id="3.30.160.270:FF:000001">
    <property type="entry name" value="2-isopropylmalate synthase"/>
    <property type="match status" value="1"/>
</dbReference>
<comment type="pathway">
    <text evidence="1 12">Amino-acid biosynthesis; L-leucine biosynthesis; L-leucine from 3-methyl-2-oxobutanoate: step 1/4.</text>
</comment>
<dbReference type="GO" id="GO:0009098">
    <property type="term" value="P:L-leucine biosynthetic process"/>
    <property type="evidence" value="ECO:0007669"/>
    <property type="project" value="UniProtKB-UniRule"/>
</dbReference>
<feature type="region of interest" description="Regulatory domain" evidence="12">
    <location>
        <begin position="392"/>
        <end position="513"/>
    </location>
</feature>
<dbReference type="FunFam" id="3.20.20.70:FF:000010">
    <property type="entry name" value="2-isopropylmalate synthase"/>
    <property type="match status" value="1"/>
</dbReference>
<dbReference type="PROSITE" id="PS50991">
    <property type="entry name" value="PYR_CT"/>
    <property type="match status" value="1"/>
</dbReference>
<sequence length="513" mass="55767">MGVSDVIIYDTTLRDGEQTPGVNLNAKEKLEIAKQLKNLNVDIIEAGFPIASNGDFEAVKLIANEVKGVGVSALARASRADIDRAYEALKGAERPRIHVFIATSDIHLKYKLKMSREEALNKAVEMVAYAKSKLQDVQFSAEDATRSDWDYLAKVYESVIDAGATTINIPDTVGYTTPGEFAQLIDYLKTHVKNIDKVAISVHCHNDLGLAVANSLTAALNGVRQIEVTINGLGERAGNAALEEVVMALNTRKDYYKRNVNINTQQIYRTSRLVSTLTGISVQPNKAIVGANAFAHEAGIHQHGVLSERSTYEIMTPESIGLSHSSIVLGKHSGRHAFEARLKELGYNLDPEAINKAFERFKDLADKKKTVLDQDIEAIVENKSISVPEIYQLEFVQISSGSNITPTATVGIKRENEVVQAAECGDGPVDAVFKAIEKAVGQEVELEDYFLKSVTGGKDALGEVTVKISKNGKVFLGHGLSIDVIEASARAFVNAINRMMVELPGDKSDGGRD</sequence>
<keyword evidence="6 12" id="KW-0963">Cytoplasm</keyword>
<evidence type="ECO:0000256" key="8">
    <source>
        <dbReference type="ARBA" id="ARBA00022679"/>
    </source>
</evidence>
<dbReference type="PROSITE" id="PS00816">
    <property type="entry name" value="AIPM_HOMOCIT_SYNTH_2"/>
    <property type="match status" value="1"/>
</dbReference>
<dbReference type="Proteomes" id="UP000184088">
    <property type="component" value="Unassembled WGS sequence"/>
</dbReference>
<dbReference type="Pfam" id="PF22617">
    <property type="entry name" value="HCS_D2"/>
    <property type="match status" value="1"/>
</dbReference>
<keyword evidence="10 12" id="KW-0464">Manganese</keyword>
<dbReference type="SUPFAM" id="SSF110921">
    <property type="entry name" value="2-isopropylmalate synthase LeuA, allosteric (dimerisation) domain"/>
    <property type="match status" value="1"/>
</dbReference>
<evidence type="ECO:0000256" key="6">
    <source>
        <dbReference type="ARBA" id="ARBA00022490"/>
    </source>
</evidence>
<dbReference type="RefSeq" id="WP_073343861.1">
    <property type="nucleotide sequence ID" value="NZ_FQVH01000017.1"/>
</dbReference>
<dbReference type="FunFam" id="1.10.238.260:FF:000001">
    <property type="entry name" value="2-isopropylmalate synthase"/>
    <property type="match status" value="1"/>
</dbReference>
<evidence type="ECO:0000256" key="2">
    <source>
        <dbReference type="ARBA" id="ARBA00009396"/>
    </source>
</evidence>
<dbReference type="GO" id="GO:0030145">
    <property type="term" value="F:manganese ion binding"/>
    <property type="evidence" value="ECO:0007669"/>
    <property type="project" value="UniProtKB-UniRule"/>
</dbReference>
<dbReference type="InterPro" id="IPR000891">
    <property type="entry name" value="PYR_CT"/>
</dbReference>
<dbReference type="GO" id="GO:0003852">
    <property type="term" value="F:2-isopropylmalate synthase activity"/>
    <property type="evidence" value="ECO:0007669"/>
    <property type="project" value="UniProtKB-UniRule"/>
</dbReference>
<dbReference type="STRING" id="1121256.SAMN02746089_01658"/>
<dbReference type="Gene3D" id="1.10.238.260">
    <property type="match status" value="1"/>
</dbReference>
<dbReference type="SUPFAM" id="SSF51569">
    <property type="entry name" value="Aldolase"/>
    <property type="match status" value="1"/>
</dbReference>
<protein>
    <recommendedName>
        <fullName evidence="4 12">2-isopropylmalate synthase</fullName>
        <ecNumber evidence="3 12">2.3.3.13</ecNumber>
    </recommendedName>
    <alternativeName>
        <fullName evidence="12">Alpha-IPM synthase</fullName>
    </alternativeName>
    <alternativeName>
        <fullName evidence="12">Alpha-isopropylmalate synthase</fullName>
    </alternativeName>
</protein>
<dbReference type="AlphaFoldDB" id="A0A1M5AIJ5"/>
<dbReference type="UniPathway" id="UPA00048">
    <property type="reaction ID" value="UER00070"/>
</dbReference>
<evidence type="ECO:0000256" key="7">
    <source>
        <dbReference type="ARBA" id="ARBA00022605"/>
    </source>
</evidence>
<dbReference type="PROSITE" id="PS00815">
    <property type="entry name" value="AIPM_HOMOCIT_SYNTH_1"/>
    <property type="match status" value="1"/>
</dbReference>
<dbReference type="InterPro" id="IPR002034">
    <property type="entry name" value="AIPM/Hcit_synth_CS"/>
</dbReference>
<comment type="similarity">
    <text evidence="2 12">Belongs to the alpha-IPM synthase/homocitrate synthase family. LeuA type 1 subfamily.</text>
</comment>
<dbReference type="InterPro" id="IPR036230">
    <property type="entry name" value="LeuA_allosteric_dom_sf"/>
</dbReference>
<dbReference type="GO" id="GO:0003985">
    <property type="term" value="F:acetyl-CoA C-acetyltransferase activity"/>
    <property type="evidence" value="ECO:0007669"/>
    <property type="project" value="UniProtKB-UniRule"/>
</dbReference>
<dbReference type="Gene3D" id="3.30.160.270">
    <property type="match status" value="1"/>
</dbReference>
<dbReference type="Pfam" id="PF00682">
    <property type="entry name" value="HMGL-like"/>
    <property type="match status" value="1"/>
</dbReference>
<feature type="binding site" evidence="12">
    <location>
        <position position="205"/>
    </location>
    <ligand>
        <name>Mn(2+)</name>
        <dbReference type="ChEBI" id="CHEBI:29035"/>
    </ligand>
</feature>
<organism evidence="14 15">
    <name type="scientific">Caldanaerobius fijiensis DSM 17918</name>
    <dbReference type="NCBI Taxonomy" id="1121256"/>
    <lineage>
        <taxon>Bacteria</taxon>
        <taxon>Bacillati</taxon>
        <taxon>Bacillota</taxon>
        <taxon>Clostridia</taxon>
        <taxon>Thermoanaerobacterales</taxon>
        <taxon>Thermoanaerobacteraceae</taxon>
        <taxon>Caldanaerobius</taxon>
    </lineage>
</organism>
<evidence type="ECO:0000256" key="1">
    <source>
        <dbReference type="ARBA" id="ARBA00004689"/>
    </source>
</evidence>
<name>A0A1M5AIJ5_9THEO</name>
<dbReference type="Pfam" id="PF08502">
    <property type="entry name" value="LeuA_dimer"/>
    <property type="match status" value="1"/>
</dbReference>
<dbReference type="InterPro" id="IPR013709">
    <property type="entry name" value="2-isopropylmalate_synth_dimer"/>
</dbReference>
<gene>
    <name evidence="12" type="primary">leuA</name>
    <name evidence="14" type="ORF">SAMN02746089_01658</name>
</gene>
<evidence type="ECO:0000256" key="11">
    <source>
        <dbReference type="ARBA" id="ARBA00023304"/>
    </source>
</evidence>
<evidence type="ECO:0000259" key="13">
    <source>
        <dbReference type="PROSITE" id="PS50991"/>
    </source>
</evidence>
<comment type="catalytic activity">
    <reaction evidence="12">
        <text>3-methyl-2-oxobutanoate + acetyl-CoA + H2O = (2S)-2-isopropylmalate + CoA + H(+)</text>
        <dbReference type="Rhea" id="RHEA:21524"/>
        <dbReference type="ChEBI" id="CHEBI:1178"/>
        <dbReference type="ChEBI" id="CHEBI:11851"/>
        <dbReference type="ChEBI" id="CHEBI:15377"/>
        <dbReference type="ChEBI" id="CHEBI:15378"/>
        <dbReference type="ChEBI" id="CHEBI:57287"/>
        <dbReference type="ChEBI" id="CHEBI:57288"/>
        <dbReference type="EC" id="2.3.3.13"/>
    </reaction>
</comment>
<reference evidence="14 15" key="1">
    <citation type="submission" date="2016-11" db="EMBL/GenBank/DDBJ databases">
        <authorList>
            <person name="Jaros S."/>
            <person name="Januszkiewicz K."/>
            <person name="Wedrychowicz H."/>
        </authorList>
    </citation>
    <scope>NUCLEOTIDE SEQUENCE [LARGE SCALE GENOMIC DNA]</scope>
    <source>
        <strain evidence="14 15">DSM 17918</strain>
    </source>
</reference>
<dbReference type="EMBL" id="FQVH01000017">
    <property type="protein sequence ID" value="SHF30099.1"/>
    <property type="molecule type" value="Genomic_DNA"/>
</dbReference>
<dbReference type="NCBIfam" id="NF002086">
    <property type="entry name" value="PRK00915.1-3"/>
    <property type="match status" value="1"/>
</dbReference>
<dbReference type="HAMAP" id="MF_01025">
    <property type="entry name" value="LeuA_type1"/>
    <property type="match status" value="1"/>
</dbReference>
<dbReference type="GO" id="GO:0005737">
    <property type="term" value="C:cytoplasm"/>
    <property type="evidence" value="ECO:0007669"/>
    <property type="project" value="UniProtKB-UniRule"/>
</dbReference>
<dbReference type="OrthoDB" id="9804858at2"/>
<evidence type="ECO:0000256" key="12">
    <source>
        <dbReference type="HAMAP-Rule" id="MF_01025"/>
    </source>
</evidence>
<dbReference type="SMART" id="SM00917">
    <property type="entry name" value="LeuA_dimer"/>
    <property type="match status" value="1"/>
</dbReference>
<feature type="binding site" evidence="12">
    <location>
        <position position="239"/>
    </location>
    <ligand>
        <name>Mn(2+)</name>
        <dbReference type="ChEBI" id="CHEBI:29035"/>
    </ligand>
</feature>
<dbReference type="NCBIfam" id="TIGR00973">
    <property type="entry name" value="leuA_bact"/>
    <property type="match status" value="1"/>
</dbReference>
<comment type="subunit">
    <text evidence="12">Homodimer.</text>
</comment>
<dbReference type="InterPro" id="IPR050073">
    <property type="entry name" value="2-IPM_HCS-like"/>
</dbReference>
<dbReference type="InterPro" id="IPR054691">
    <property type="entry name" value="LeuA/HCS_post-cat"/>
</dbReference>
<keyword evidence="15" id="KW-1185">Reference proteome</keyword>
<evidence type="ECO:0000256" key="4">
    <source>
        <dbReference type="ARBA" id="ARBA00018198"/>
    </source>
</evidence>
<feature type="binding site" evidence="12">
    <location>
        <position position="203"/>
    </location>
    <ligand>
        <name>Mn(2+)</name>
        <dbReference type="ChEBI" id="CHEBI:29035"/>
    </ligand>
</feature>
<evidence type="ECO:0000313" key="14">
    <source>
        <dbReference type="EMBL" id="SHF30099.1"/>
    </source>
</evidence>
<comment type="cofactor">
    <cofactor evidence="12">
        <name>Mn(2+)</name>
        <dbReference type="ChEBI" id="CHEBI:29035"/>
    </cofactor>
</comment>
<dbReference type="NCBIfam" id="NF002088">
    <property type="entry name" value="PRK00915.1-5"/>
    <property type="match status" value="1"/>
</dbReference>
<dbReference type="PANTHER" id="PTHR10277:SF9">
    <property type="entry name" value="2-ISOPROPYLMALATE SYNTHASE 1, CHLOROPLASTIC-RELATED"/>
    <property type="match status" value="1"/>
</dbReference>
<dbReference type="NCBIfam" id="NF002085">
    <property type="entry name" value="PRK00915.1-2"/>
    <property type="match status" value="1"/>
</dbReference>
<feature type="domain" description="Pyruvate carboxyltransferase" evidence="13">
    <location>
        <begin position="6"/>
        <end position="268"/>
    </location>
</feature>